<dbReference type="GO" id="GO:0004601">
    <property type="term" value="F:peroxidase activity"/>
    <property type="evidence" value="ECO:0007669"/>
    <property type="project" value="UniProtKB-KW"/>
</dbReference>
<comment type="caution">
    <text evidence="2">The sequence shown here is derived from an EMBL/GenBank/DDBJ whole genome shotgun (WGS) entry which is preliminary data.</text>
</comment>
<dbReference type="EMBL" id="JANAVB010014600">
    <property type="protein sequence ID" value="KAJ6834279.1"/>
    <property type="molecule type" value="Genomic_DNA"/>
</dbReference>
<feature type="region of interest" description="Disordered" evidence="1">
    <location>
        <begin position="206"/>
        <end position="228"/>
    </location>
</feature>
<keyword evidence="2" id="KW-0560">Oxidoreductase</keyword>
<name>A0AAX6GZT3_IRIPA</name>
<reference evidence="2" key="1">
    <citation type="journal article" date="2023" name="GigaByte">
        <title>Genome assembly of the bearded iris, Iris pallida Lam.</title>
        <authorList>
            <person name="Bruccoleri R.E."/>
            <person name="Oakeley E.J."/>
            <person name="Faust A.M.E."/>
            <person name="Altorfer M."/>
            <person name="Dessus-Babus S."/>
            <person name="Burckhardt D."/>
            <person name="Oertli M."/>
            <person name="Naumann U."/>
            <person name="Petersen F."/>
            <person name="Wong J."/>
        </authorList>
    </citation>
    <scope>NUCLEOTIDE SEQUENCE</scope>
    <source>
        <strain evidence="2">GSM-AAB239-AS_SAM_17_03QT</strain>
    </source>
</reference>
<organism evidence="2 3">
    <name type="scientific">Iris pallida</name>
    <name type="common">Sweet iris</name>
    <dbReference type="NCBI Taxonomy" id="29817"/>
    <lineage>
        <taxon>Eukaryota</taxon>
        <taxon>Viridiplantae</taxon>
        <taxon>Streptophyta</taxon>
        <taxon>Embryophyta</taxon>
        <taxon>Tracheophyta</taxon>
        <taxon>Spermatophyta</taxon>
        <taxon>Magnoliopsida</taxon>
        <taxon>Liliopsida</taxon>
        <taxon>Asparagales</taxon>
        <taxon>Iridaceae</taxon>
        <taxon>Iridoideae</taxon>
        <taxon>Irideae</taxon>
        <taxon>Iris</taxon>
    </lineage>
</organism>
<keyword evidence="2" id="KW-0575">Peroxidase</keyword>
<gene>
    <name evidence="2" type="ORF">M6B38_336550</name>
</gene>
<proteinExistence type="predicted"/>
<sequence>MTGCGLRGQVTSVPVCHVGRAPPRMLALAASCARPLAHSLAQAASCAQPQPLAHAIVSVPPRRNLRAAISPRDARRVTCPALVSRILWLLTPSLTQQTPGINSVLVGRPHPNSIVQSWPMWAGHRAIWRKQLTALTPFGCPHGRDSSHLAQSVNYAHPLVHCEGGARSPVRTFMHVECCTYSIALEAQAATLSSSAEVILHSNTVSGPLPSKDMSDRRPSFMPPGASC</sequence>
<dbReference type="AlphaFoldDB" id="A0AAX6GZT3"/>
<accession>A0AAX6GZT3</accession>
<protein>
    <submittedName>
        <fullName evidence="2">Peroxidase 18</fullName>
    </submittedName>
</protein>
<keyword evidence="3" id="KW-1185">Reference proteome</keyword>
<evidence type="ECO:0000313" key="3">
    <source>
        <dbReference type="Proteomes" id="UP001140949"/>
    </source>
</evidence>
<evidence type="ECO:0000256" key="1">
    <source>
        <dbReference type="SAM" id="MobiDB-lite"/>
    </source>
</evidence>
<dbReference type="Proteomes" id="UP001140949">
    <property type="component" value="Unassembled WGS sequence"/>
</dbReference>
<reference evidence="2" key="2">
    <citation type="submission" date="2023-04" db="EMBL/GenBank/DDBJ databases">
        <authorList>
            <person name="Bruccoleri R.E."/>
            <person name="Oakeley E.J."/>
            <person name="Faust A.-M."/>
            <person name="Dessus-Babus S."/>
            <person name="Altorfer M."/>
            <person name="Burckhardt D."/>
            <person name="Oertli M."/>
            <person name="Naumann U."/>
            <person name="Petersen F."/>
            <person name="Wong J."/>
        </authorList>
    </citation>
    <scope>NUCLEOTIDE SEQUENCE</scope>
    <source>
        <strain evidence="2">GSM-AAB239-AS_SAM_17_03QT</strain>
        <tissue evidence="2">Leaf</tissue>
    </source>
</reference>
<evidence type="ECO:0000313" key="2">
    <source>
        <dbReference type="EMBL" id="KAJ6834279.1"/>
    </source>
</evidence>